<dbReference type="RefSeq" id="WP_002692032.1">
    <property type="nucleotide sequence ID" value="NZ_JH600070.1"/>
</dbReference>
<reference evidence="2 3" key="1">
    <citation type="submission" date="2011-11" db="EMBL/GenBank/DDBJ databases">
        <title>Improved High-Quality Draft sequence of Beggiatoa alba B18lD.</title>
        <authorList>
            <consortium name="US DOE Joint Genome Institute"/>
            <person name="Lucas S."/>
            <person name="Han J."/>
            <person name="Lapidus A."/>
            <person name="Cheng J.-F."/>
            <person name="Goodwin L."/>
            <person name="Pitluck S."/>
            <person name="Peters L."/>
            <person name="Mikhailova N."/>
            <person name="Held B."/>
            <person name="Detter J.C."/>
            <person name="Han C."/>
            <person name="Tapia R."/>
            <person name="Land M."/>
            <person name="Hauser L."/>
            <person name="Kyrpides N."/>
            <person name="Ivanova N."/>
            <person name="Pagani I."/>
            <person name="Samuel K."/>
            <person name="Teske A."/>
            <person name="Mueller J."/>
            <person name="Woyke T."/>
        </authorList>
    </citation>
    <scope>NUCLEOTIDE SEQUENCE [LARGE SCALE GENOMIC DNA]</scope>
    <source>
        <strain evidence="2 3">B18LD</strain>
    </source>
</reference>
<evidence type="ECO:0000313" key="3">
    <source>
        <dbReference type="Proteomes" id="UP000005744"/>
    </source>
</evidence>
<proteinExistence type="predicted"/>
<dbReference type="HOGENOM" id="CLU_2407340_0_0_6"/>
<evidence type="ECO:0000256" key="1">
    <source>
        <dbReference type="SAM" id="Phobius"/>
    </source>
</evidence>
<keyword evidence="1" id="KW-0812">Transmembrane</keyword>
<evidence type="ECO:0000313" key="2">
    <source>
        <dbReference type="EMBL" id="EIJ44192.1"/>
    </source>
</evidence>
<accession>I3CKP9</accession>
<sequence>MGLIRFLIYSAIAAFLWYIIRRYIASLKREIMTRKSNTSQTTVKQQGLMLRCRRCQTHLPETEVSRQKTADNEFIPVIQNDKCVHCGKQMLD</sequence>
<dbReference type="EMBL" id="JH600070">
    <property type="protein sequence ID" value="EIJ44192.1"/>
    <property type="molecule type" value="Genomic_DNA"/>
</dbReference>
<organism evidence="2 3">
    <name type="scientific">Beggiatoa alba B18LD</name>
    <dbReference type="NCBI Taxonomy" id="395493"/>
    <lineage>
        <taxon>Bacteria</taxon>
        <taxon>Pseudomonadati</taxon>
        <taxon>Pseudomonadota</taxon>
        <taxon>Gammaproteobacteria</taxon>
        <taxon>Thiotrichales</taxon>
        <taxon>Thiotrichaceae</taxon>
        <taxon>Beggiatoa</taxon>
    </lineage>
</organism>
<keyword evidence="3" id="KW-1185">Reference proteome</keyword>
<gene>
    <name evidence="2" type="ORF">BegalDRAFT_3374</name>
</gene>
<dbReference type="AlphaFoldDB" id="I3CKP9"/>
<keyword evidence="1" id="KW-1133">Transmembrane helix</keyword>
<dbReference type="Proteomes" id="UP000005744">
    <property type="component" value="Unassembled WGS sequence"/>
</dbReference>
<name>I3CKP9_9GAMM</name>
<dbReference type="OrthoDB" id="9814432at2"/>
<feature type="transmembrane region" description="Helical" evidence="1">
    <location>
        <begin position="6"/>
        <end position="24"/>
    </location>
</feature>
<protein>
    <submittedName>
        <fullName evidence="2">Uncharacterized protein</fullName>
    </submittedName>
</protein>
<keyword evidence="1" id="KW-0472">Membrane</keyword>